<evidence type="ECO:0008006" key="4">
    <source>
        <dbReference type="Google" id="ProtNLM"/>
    </source>
</evidence>
<comment type="caution">
    <text evidence="2">The sequence shown here is derived from an EMBL/GenBank/DDBJ whole genome shotgun (WGS) entry which is preliminary data.</text>
</comment>
<dbReference type="EMBL" id="AOJK01000067">
    <property type="protein sequence ID" value="ELZ40811.1"/>
    <property type="molecule type" value="Genomic_DNA"/>
</dbReference>
<dbReference type="AlphaFoldDB" id="M0DZ73"/>
<accession>M0DZ73</accession>
<organism evidence="2 3">
    <name type="scientific">Halorubrum californiense DSM 19288</name>
    <dbReference type="NCBI Taxonomy" id="1227465"/>
    <lineage>
        <taxon>Archaea</taxon>
        <taxon>Methanobacteriati</taxon>
        <taxon>Methanobacteriota</taxon>
        <taxon>Stenosarchaea group</taxon>
        <taxon>Halobacteria</taxon>
        <taxon>Halobacteriales</taxon>
        <taxon>Haloferacaceae</taxon>
        <taxon>Halorubrum</taxon>
    </lineage>
</organism>
<evidence type="ECO:0000313" key="2">
    <source>
        <dbReference type="EMBL" id="ELZ40811.1"/>
    </source>
</evidence>
<gene>
    <name evidence="2" type="ORF">C463_14505</name>
</gene>
<dbReference type="PATRIC" id="fig|1227465.4.peg.2816"/>
<feature type="region of interest" description="Disordered" evidence="1">
    <location>
        <begin position="213"/>
        <end position="233"/>
    </location>
</feature>
<proteinExistence type="predicted"/>
<keyword evidence="3" id="KW-1185">Reference proteome</keyword>
<name>M0DZ73_9EURY</name>
<dbReference type="Proteomes" id="UP000011586">
    <property type="component" value="Unassembled WGS sequence"/>
</dbReference>
<sequence>MMEYVDETAAKIMVAARPGDSIRRIAQKIDGSYSWVYDWIERLEDAGFIRRDDGVFIENYVVRDRYYDLVSAISRAVPPSIDDGYVIPHFAGMPFAYTKIDGVYVWTHGGYQIARGHDDYPIFIQVADQDVEQWTAFFDEFGIPSRIEERPDATNYDATVSYVLFPTSGEITREWVDGNPVIPLDETIKHMLEYRVNYEPALEMIADEYDRDIDASHEDPPHNIDRPWGIFRD</sequence>
<evidence type="ECO:0000313" key="3">
    <source>
        <dbReference type="Proteomes" id="UP000011586"/>
    </source>
</evidence>
<evidence type="ECO:0000256" key="1">
    <source>
        <dbReference type="SAM" id="MobiDB-lite"/>
    </source>
</evidence>
<protein>
    <recommendedName>
        <fullName evidence="4">Helix-turn-helix domain-containing protein</fullName>
    </recommendedName>
</protein>
<reference evidence="2 3" key="1">
    <citation type="journal article" date="2014" name="PLoS Genet.">
        <title>Phylogenetically driven sequencing of extremely halophilic archaea reveals strategies for static and dynamic osmo-response.</title>
        <authorList>
            <person name="Becker E.A."/>
            <person name="Seitzer P.M."/>
            <person name="Tritt A."/>
            <person name="Larsen D."/>
            <person name="Krusor M."/>
            <person name="Yao A.I."/>
            <person name="Wu D."/>
            <person name="Madern D."/>
            <person name="Eisen J.A."/>
            <person name="Darling A.E."/>
            <person name="Facciotti M.T."/>
        </authorList>
    </citation>
    <scope>NUCLEOTIDE SEQUENCE [LARGE SCALE GENOMIC DNA]</scope>
    <source>
        <strain evidence="2 3">DSM 19288</strain>
    </source>
</reference>